<name>A0A0Q0AT99_PSESX</name>
<evidence type="ECO:0000313" key="5">
    <source>
        <dbReference type="Proteomes" id="UP000050384"/>
    </source>
</evidence>
<dbReference type="InterPro" id="IPR002078">
    <property type="entry name" value="Sigma_54_int"/>
</dbReference>
<evidence type="ECO:0000313" key="4">
    <source>
        <dbReference type="EMBL" id="KPY79971.1"/>
    </source>
</evidence>
<dbReference type="InterPro" id="IPR002197">
    <property type="entry name" value="HTH_Fis"/>
</dbReference>
<organism evidence="4 5">
    <name type="scientific">Pseudomonas syringae pv. spinaceae</name>
    <dbReference type="NCBI Taxonomy" id="264459"/>
    <lineage>
        <taxon>Bacteria</taxon>
        <taxon>Pseudomonadati</taxon>
        <taxon>Pseudomonadota</taxon>
        <taxon>Gammaproteobacteria</taxon>
        <taxon>Pseudomonadales</taxon>
        <taxon>Pseudomonadaceae</taxon>
        <taxon>Pseudomonas</taxon>
        <taxon>Pseudomonas syringae</taxon>
    </lineage>
</organism>
<feature type="domain" description="Sigma-54 factor interaction" evidence="3">
    <location>
        <begin position="1"/>
        <end position="21"/>
    </location>
</feature>
<protein>
    <submittedName>
        <fullName evidence="4">Type III transcriptional regulator HrpR</fullName>
    </submittedName>
</protein>
<dbReference type="Proteomes" id="UP000050384">
    <property type="component" value="Unassembled WGS sequence"/>
</dbReference>
<feature type="non-terminal residue" evidence="4">
    <location>
        <position position="1"/>
    </location>
</feature>
<evidence type="ECO:0000259" key="3">
    <source>
        <dbReference type="PROSITE" id="PS50045"/>
    </source>
</evidence>
<dbReference type="Pfam" id="PF02954">
    <property type="entry name" value="HTH_8"/>
    <property type="match status" value="1"/>
</dbReference>
<dbReference type="PANTHER" id="PTHR32071">
    <property type="entry name" value="TRANSCRIPTIONAL REGULATORY PROTEIN"/>
    <property type="match status" value="1"/>
</dbReference>
<comment type="caution">
    <text evidence="4">The sequence shown here is derived from an EMBL/GenBank/DDBJ whole genome shotgun (WGS) entry which is preliminary data.</text>
</comment>
<dbReference type="PANTHER" id="PTHR32071:SF57">
    <property type="entry name" value="C4-DICARBOXYLATE TRANSPORT TRANSCRIPTIONAL REGULATORY PROTEIN DCTD"/>
    <property type="match status" value="1"/>
</dbReference>
<proteinExistence type="predicted"/>
<dbReference type="PROSITE" id="PS50045">
    <property type="entry name" value="SIGMA54_INTERACT_4"/>
    <property type="match status" value="1"/>
</dbReference>
<sequence>LSHDWPGNIRELKSAAKRFVLGFPLLGADPVEALDPATGLRTQMRIIEKMLIQDALKRHRHNFDAVLQELELPRRTLYHRMKELGVAAPIAATAGV</sequence>
<keyword evidence="2" id="KW-0067">ATP-binding</keyword>
<dbReference type="EMBL" id="LJRI01001000">
    <property type="protein sequence ID" value="KPY79971.1"/>
    <property type="molecule type" value="Genomic_DNA"/>
</dbReference>
<accession>A0A0Q0AT99</accession>
<gene>
    <name evidence="4" type="ORF">ALO94_00809</name>
</gene>
<reference evidence="4 5" key="1">
    <citation type="submission" date="2015-09" db="EMBL/GenBank/DDBJ databases">
        <title>Genome announcement of multiple Pseudomonas syringae strains.</title>
        <authorList>
            <person name="Thakur S."/>
            <person name="Wang P.W."/>
            <person name="Gong Y."/>
            <person name="Weir B.S."/>
            <person name="Guttman D.S."/>
        </authorList>
    </citation>
    <scope>NUCLEOTIDE SEQUENCE [LARGE SCALE GENOMIC DNA]</scope>
    <source>
        <strain evidence="4 5">ICMP16929</strain>
    </source>
</reference>
<dbReference type="SUPFAM" id="SSF46689">
    <property type="entry name" value="Homeodomain-like"/>
    <property type="match status" value="1"/>
</dbReference>
<dbReference type="Gene3D" id="1.10.8.60">
    <property type="match status" value="1"/>
</dbReference>
<dbReference type="AlphaFoldDB" id="A0A0Q0AT99"/>
<dbReference type="GO" id="GO:0006355">
    <property type="term" value="P:regulation of DNA-templated transcription"/>
    <property type="evidence" value="ECO:0007669"/>
    <property type="project" value="InterPro"/>
</dbReference>
<dbReference type="PATRIC" id="fig|264459.3.peg.1404"/>
<evidence type="ECO:0000256" key="2">
    <source>
        <dbReference type="ARBA" id="ARBA00022840"/>
    </source>
</evidence>
<evidence type="ECO:0000256" key="1">
    <source>
        <dbReference type="ARBA" id="ARBA00022741"/>
    </source>
</evidence>
<dbReference type="Gene3D" id="1.10.10.60">
    <property type="entry name" value="Homeodomain-like"/>
    <property type="match status" value="1"/>
</dbReference>
<dbReference type="InterPro" id="IPR009057">
    <property type="entry name" value="Homeodomain-like_sf"/>
</dbReference>
<dbReference type="GO" id="GO:0005524">
    <property type="term" value="F:ATP binding"/>
    <property type="evidence" value="ECO:0007669"/>
    <property type="project" value="UniProtKB-KW"/>
</dbReference>
<keyword evidence="1" id="KW-0547">Nucleotide-binding</keyword>
<dbReference type="GO" id="GO:0043565">
    <property type="term" value="F:sequence-specific DNA binding"/>
    <property type="evidence" value="ECO:0007669"/>
    <property type="project" value="InterPro"/>
</dbReference>